<gene>
    <name evidence="2" type="ORF">DFH08DRAFT_955707</name>
</gene>
<dbReference type="Proteomes" id="UP001218218">
    <property type="component" value="Unassembled WGS sequence"/>
</dbReference>
<feature type="compositionally biased region" description="Low complexity" evidence="1">
    <location>
        <begin position="233"/>
        <end position="244"/>
    </location>
</feature>
<dbReference type="EMBL" id="JARIHO010000010">
    <property type="protein sequence ID" value="KAJ7354313.1"/>
    <property type="molecule type" value="Genomic_DNA"/>
</dbReference>
<keyword evidence="3" id="KW-1185">Reference proteome</keyword>
<feature type="region of interest" description="Disordered" evidence="1">
    <location>
        <begin position="205"/>
        <end position="256"/>
    </location>
</feature>
<comment type="caution">
    <text evidence="2">The sequence shown here is derived from an EMBL/GenBank/DDBJ whole genome shotgun (WGS) entry which is preliminary data.</text>
</comment>
<evidence type="ECO:0000313" key="3">
    <source>
        <dbReference type="Proteomes" id="UP001218218"/>
    </source>
</evidence>
<accession>A0AAD7EWU3</accession>
<feature type="compositionally biased region" description="Basic and acidic residues" evidence="1">
    <location>
        <begin position="247"/>
        <end position="256"/>
    </location>
</feature>
<reference evidence="2" key="1">
    <citation type="submission" date="2023-03" db="EMBL/GenBank/DDBJ databases">
        <title>Massive genome expansion in bonnet fungi (Mycena s.s.) driven by repeated elements and novel gene families across ecological guilds.</title>
        <authorList>
            <consortium name="Lawrence Berkeley National Laboratory"/>
            <person name="Harder C.B."/>
            <person name="Miyauchi S."/>
            <person name="Viragh M."/>
            <person name="Kuo A."/>
            <person name="Thoen E."/>
            <person name="Andreopoulos B."/>
            <person name="Lu D."/>
            <person name="Skrede I."/>
            <person name="Drula E."/>
            <person name="Henrissat B."/>
            <person name="Morin E."/>
            <person name="Kohler A."/>
            <person name="Barry K."/>
            <person name="LaButti K."/>
            <person name="Morin E."/>
            <person name="Salamov A."/>
            <person name="Lipzen A."/>
            <person name="Mereny Z."/>
            <person name="Hegedus B."/>
            <person name="Baldrian P."/>
            <person name="Stursova M."/>
            <person name="Weitz H."/>
            <person name="Taylor A."/>
            <person name="Grigoriev I.V."/>
            <person name="Nagy L.G."/>
            <person name="Martin F."/>
            <person name="Kauserud H."/>
        </authorList>
    </citation>
    <scope>NUCLEOTIDE SEQUENCE</scope>
    <source>
        <strain evidence="2">CBHHK002</strain>
    </source>
</reference>
<sequence length="256" mass="27311">MPCIYVTLFQRPNPRPDSMPLSPGRVLLGRELMGGPPPRPLNPATYFTASISNTVLDAVLTSVSNTALEAVLTPSPIINTTLDAVLVPVPVSNAAPGSSPGPVPNPALAPMPISNPIPNPVPVANPIPVSTPAANSAFIDNFSTLGLGVTDSEYDPLFPHMLPLPLTYGDNRGWDMGMGTETGGYGRMDYRSTMMPVLNMLPSSPTAAEKWEHEEDGEGDNWPAQKRRRKENTATTRGQRTTRGSKGRVEMGARTA</sequence>
<protein>
    <submittedName>
        <fullName evidence="2">Uncharacterized protein</fullName>
    </submittedName>
</protein>
<dbReference type="AlphaFoldDB" id="A0AAD7EWU3"/>
<evidence type="ECO:0000256" key="1">
    <source>
        <dbReference type="SAM" id="MobiDB-lite"/>
    </source>
</evidence>
<evidence type="ECO:0000313" key="2">
    <source>
        <dbReference type="EMBL" id="KAJ7354313.1"/>
    </source>
</evidence>
<name>A0AAD7EWU3_9AGAR</name>
<proteinExistence type="predicted"/>
<organism evidence="2 3">
    <name type="scientific">Mycena albidolilacea</name>
    <dbReference type="NCBI Taxonomy" id="1033008"/>
    <lineage>
        <taxon>Eukaryota</taxon>
        <taxon>Fungi</taxon>
        <taxon>Dikarya</taxon>
        <taxon>Basidiomycota</taxon>
        <taxon>Agaricomycotina</taxon>
        <taxon>Agaricomycetes</taxon>
        <taxon>Agaricomycetidae</taxon>
        <taxon>Agaricales</taxon>
        <taxon>Marasmiineae</taxon>
        <taxon>Mycenaceae</taxon>
        <taxon>Mycena</taxon>
    </lineage>
</organism>